<evidence type="ECO:0000256" key="1">
    <source>
        <dbReference type="SAM" id="SignalP"/>
    </source>
</evidence>
<dbReference type="EMBL" id="CP063849">
    <property type="protein sequence ID" value="QOY91001.1"/>
    <property type="molecule type" value="Genomic_DNA"/>
</dbReference>
<keyword evidence="1" id="KW-0732">Signal</keyword>
<proteinExistence type="predicted"/>
<dbReference type="AlphaFoldDB" id="A0A7S7NWF3"/>
<feature type="chain" id="PRO_5032363502" evidence="1">
    <location>
        <begin position="22"/>
        <end position="372"/>
    </location>
</feature>
<dbReference type="KEGG" id="pfer:IRI77_13970"/>
<sequence>MSPRNSILLVLGMAAALYAQGPEVPVDPSNSFQVNLPGDGPLSWVSADWGRTRATARGGAMLVDLHSTLVFKNSSSRAIRGVSLLVLAQEVTPGGKASVTVPSLDVQPGESFPIRVDLRLMRPLNTGTGVLVQVGLDGVLFEDLTFYGPNRLNARRDMLSWELSARRDRKAMLAALNQGGPENLRKQLLSVLARPSDNLVMGMQVARAMPSTNVEAGRSVEFAFLQFPDSPVELLSGDVRMTGTEARAPRIELQSKAKRAIRFVELGWLAKDEQGREFMAGTLPADLNLPPGQHSTIRKENTLRFAKPVNSLTAFPTAVEFSDGDLWVPSYAALKDPRLAAALPASGEERRLAELYRRKGLDAVVQQLRSLR</sequence>
<gene>
    <name evidence="2" type="ORF">IRI77_13970</name>
</gene>
<accession>A0A7S7NWF3</accession>
<reference evidence="2 3" key="1">
    <citation type="submission" date="2020-10" db="EMBL/GenBank/DDBJ databases">
        <title>Complete genome sequence of Paludibaculum fermentans P105T, a facultatively anaerobic acidobacterium capable of dissimilatory Fe(III) reduction.</title>
        <authorList>
            <person name="Dedysh S.N."/>
            <person name="Beletsky A.V."/>
            <person name="Kulichevskaya I.S."/>
            <person name="Mardanov A.V."/>
            <person name="Ravin N.V."/>
        </authorList>
    </citation>
    <scope>NUCLEOTIDE SEQUENCE [LARGE SCALE GENOMIC DNA]</scope>
    <source>
        <strain evidence="2 3">P105</strain>
    </source>
</reference>
<keyword evidence="3" id="KW-1185">Reference proteome</keyword>
<protein>
    <submittedName>
        <fullName evidence="2">Uncharacterized protein</fullName>
    </submittedName>
</protein>
<dbReference type="RefSeq" id="WP_194452656.1">
    <property type="nucleotide sequence ID" value="NZ_CP063849.1"/>
</dbReference>
<evidence type="ECO:0000313" key="3">
    <source>
        <dbReference type="Proteomes" id="UP000593892"/>
    </source>
</evidence>
<organism evidence="2 3">
    <name type="scientific">Paludibaculum fermentans</name>
    <dbReference type="NCBI Taxonomy" id="1473598"/>
    <lineage>
        <taxon>Bacteria</taxon>
        <taxon>Pseudomonadati</taxon>
        <taxon>Acidobacteriota</taxon>
        <taxon>Terriglobia</taxon>
        <taxon>Bryobacterales</taxon>
        <taxon>Bryobacteraceae</taxon>
        <taxon>Paludibaculum</taxon>
    </lineage>
</organism>
<feature type="signal peptide" evidence="1">
    <location>
        <begin position="1"/>
        <end position="21"/>
    </location>
</feature>
<name>A0A7S7NWF3_PALFE</name>
<dbReference type="Proteomes" id="UP000593892">
    <property type="component" value="Chromosome"/>
</dbReference>
<evidence type="ECO:0000313" key="2">
    <source>
        <dbReference type="EMBL" id="QOY91001.1"/>
    </source>
</evidence>